<dbReference type="EMBL" id="WOWK01000046">
    <property type="protein sequence ID" value="KAF0324112.1"/>
    <property type="molecule type" value="Genomic_DNA"/>
</dbReference>
<proteinExistence type="predicted"/>
<dbReference type="Proteomes" id="UP000434172">
    <property type="component" value="Unassembled WGS sequence"/>
</dbReference>
<feature type="compositionally biased region" description="Gly residues" evidence="1">
    <location>
        <begin position="28"/>
        <end position="39"/>
    </location>
</feature>
<evidence type="ECO:0000313" key="3">
    <source>
        <dbReference type="Proteomes" id="UP000434172"/>
    </source>
</evidence>
<sequence length="111" mass="12021">MSKQRSCGPEGAGSDAPSQQPAEKGAEGATGSGSVGGGTSDNFSFRAEPPQQLENTPHVRVTPEDIRNARMRNPKVSSLTDDQLSAFIVQIKQRQWNAISRQQLQNQAERD</sequence>
<dbReference type="AlphaFoldDB" id="A0A8H3ZQN9"/>
<name>A0A8H3ZQN9_9PEZI</name>
<protein>
    <submittedName>
        <fullName evidence="2">Uncharacterized protein</fullName>
    </submittedName>
</protein>
<comment type="caution">
    <text evidence="2">The sequence shown here is derived from an EMBL/GenBank/DDBJ whole genome shotgun (WGS) entry which is preliminary data.</text>
</comment>
<keyword evidence="3" id="KW-1185">Reference proteome</keyword>
<gene>
    <name evidence="2" type="ORF">GQ607_008542</name>
</gene>
<evidence type="ECO:0000256" key="1">
    <source>
        <dbReference type="SAM" id="MobiDB-lite"/>
    </source>
</evidence>
<feature type="region of interest" description="Disordered" evidence="1">
    <location>
        <begin position="1"/>
        <end position="79"/>
    </location>
</feature>
<reference evidence="2 3" key="1">
    <citation type="submission" date="2019-12" db="EMBL/GenBank/DDBJ databases">
        <title>A genome sequence resource for the geographically widespread anthracnose pathogen Colletotrichum asianum.</title>
        <authorList>
            <person name="Meng Y."/>
        </authorList>
    </citation>
    <scope>NUCLEOTIDE SEQUENCE [LARGE SCALE GENOMIC DNA]</scope>
    <source>
        <strain evidence="2 3">ICMP 18580</strain>
    </source>
</reference>
<evidence type="ECO:0000313" key="2">
    <source>
        <dbReference type="EMBL" id="KAF0324112.1"/>
    </source>
</evidence>
<accession>A0A8H3ZQN9</accession>
<dbReference type="OrthoDB" id="10661357at2759"/>
<organism evidence="2 3">
    <name type="scientific">Colletotrichum asianum</name>
    <dbReference type="NCBI Taxonomy" id="702518"/>
    <lineage>
        <taxon>Eukaryota</taxon>
        <taxon>Fungi</taxon>
        <taxon>Dikarya</taxon>
        <taxon>Ascomycota</taxon>
        <taxon>Pezizomycotina</taxon>
        <taxon>Sordariomycetes</taxon>
        <taxon>Hypocreomycetidae</taxon>
        <taxon>Glomerellales</taxon>
        <taxon>Glomerellaceae</taxon>
        <taxon>Colletotrichum</taxon>
        <taxon>Colletotrichum gloeosporioides species complex</taxon>
    </lineage>
</organism>